<accession>A4C1X2</accession>
<dbReference type="OrthoDB" id="1377054at2"/>
<reference evidence="1 2" key="1">
    <citation type="submission" date="2006-02" db="EMBL/GenBank/DDBJ databases">
        <authorList>
            <person name="Murray A."/>
            <person name="Staley J."/>
            <person name="Ferriera S."/>
            <person name="Johnson J."/>
            <person name="Kravitz S."/>
            <person name="Halpern A."/>
            <person name="Remington K."/>
            <person name="Beeson K."/>
            <person name="Tran B."/>
            <person name="Rogers Y.-H."/>
            <person name="Friedman R."/>
            <person name="Venter J.C."/>
        </authorList>
    </citation>
    <scope>NUCLEOTIDE SEQUENCE [LARGE SCALE GENOMIC DNA]</scope>
    <source>
        <strain evidence="1 2">23-P</strain>
    </source>
</reference>
<comment type="caution">
    <text evidence="1">The sequence shown here is derived from an EMBL/GenBank/DDBJ whole genome shotgun (WGS) entry which is preliminary data.</text>
</comment>
<protein>
    <submittedName>
        <fullName evidence="1">Uncharacterized protein</fullName>
    </submittedName>
</protein>
<dbReference type="eggNOG" id="ENOG5033AP4">
    <property type="taxonomic scope" value="Bacteria"/>
</dbReference>
<sequence>MANTTGNKYEGREKGTPNRLTKELRTLLKDILYQELEEIQERLELLEPKKRLGLFIKLMPYALLKTTSISRNINEPLDWS</sequence>
<keyword evidence="2" id="KW-1185">Reference proteome</keyword>
<proteinExistence type="predicted"/>
<dbReference type="AlphaFoldDB" id="A4C1X2"/>
<organism evidence="1 2">
    <name type="scientific">Polaribacter irgensii 23-P</name>
    <dbReference type="NCBI Taxonomy" id="313594"/>
    <lineage>
        <taxon>Bacteria</taxon>
        <taxon>Pseudomonadati</taxon>
        <taxon>Bacteroidota</taxon>
        <taxon>Flavobacteriia</taxon>
        <taxon>Flavobacteriales</taxon>
        <taxon>Flavobacteriaceae</taxon>
    </lineage>
</organism>
<evidence type="ECO:0000313" key="1">
    <source>
        <dbReference type="EMBL" id="EAR12125.1"/>
    </source>
</evidence>
<dbReference type="EMBL" id="AAOG01000003">
    <property type="protein sequence ID" value="EAR12125.1"/>
    <property type="molecule type" value="Genomic_DNA"/>
</dbReference>
<gene>
    <name evidence="1" type="ORF">PI23P_12347</name>
</gene>
<dbReference type="RefSeq" id="WP_004571089.1">
    <property type="nucleotide sequence ID" value="NZ_CH724148.1"/>
</dbReference>
<name>A4C1X2_9FLAO</name>
<dbReference type="Proteomes" id="UP000003053">
    <property type="component" value="Unassembled WGS sequence"/>
</dbReference>
<evidence type="ECO:0000313" key="2">
    <source>
        <dbReference type="Proteomes" id="UP000003053"/>
    </source>
</evidence>
<dbReference type="HOGENOM" id="CLU_170314_1_1_10"/>